<feature type="chain" id="PRO_5039928904" description="Cathepsin propeptide inhibitor domain-containing protein" evidence="2">
    <location>
        <begin position="17"/>
        <end position="86"/>
    </location>
</feature>
<dbReference type="SMART" id="SM00848">
    <property type="entry name" value="Inhibitor_I29"/>
    <property type="match status" value="1"/>
</dbReference>
<organism evidence="4 5">
    <name type="scientific">Polypedilum vanderplanki</name>
    <name type="common">Sleeping chironomid midge</name>
    <dbReference type="NCBI Taxonomy" id="319348"/>
    <lineage>
        <taxon>Eukaryota</taxon>
        <taxon>Metazoa</taxon>
        <taxon>Ecdysozoa</taxon>
        <taxon>Arthropoda</taxon>
        <taxon>Hexapoda</taxon>
        <taxon>Insecta</taxon>
        <taxon>Pterygota</taxon>
        <taxon>Neoptera</taxon>
        <taxon>Endopterygota</taxon>
        <taxon>Diptera</taxon>
        <taxon>Nematocera</taxon>
        <taxon>Chironomoidea</taxon>
        <taxon>Chironomidae</taxon>
        <taxon>Chironominae</taxon>
        <taxon>Polypedilum</taxon>
        <taxon>Polypedilum</taxon>
    </lineage>
</organism>
<gene>
    <name evidence="4" type="ORF">PVAND_013794</name>
</gene>
<feature type="region of interest" description="Disordered" evidence="1">
    <location>
        <begin position="66"/>
        <end position="86"/>
    </location>
</feature>
<feature type="domain" description="Cathepsin propeptide inhibitor" evidence="3">
    <location>
        <begin position="25"/>
        <end position="84"/>
    </location>
</feature>
<accession>A0A9J6CQS8</accession>
<evidence type="ECO:0000313" key="4">
    <source>
        <dbReference type="EMBL" id="KAG5684569.1"/>
    </source>
</evidence>
<keyword evidence="5" id="KW-1185">Reference proteome</keyword>
<evidence type="ECO:0000256" key="1">
    <source>
        <dbReference type="SAM" id="MobiDB-lite"/>
    </source>
</evidence>
<evidence type="ECO:0000256" key="2">
    <source>
        <dbReference type="SAM" id="SignalP"/>
    </source>
</evidence>
<dbReference type="OrthoDB" id="5855924at2759"/>
<name>A0A9J6CQS8_POLVA</name>
<dbReference type="Gene3D" id="1.10.287.2250">
    <property type="match status" value="1"/>
</dbReference>
<dbReference type="SUPFAM" id="SSF54001">
    <property type="entry name" value="Cysteine proteinases"/>
    <property type="match status" value="1"/>
</dbReference>
<comment type="caution">
    <text evidence="4">The sequence shown here is derived from an EMBL/GenBank/DDBJ whole genome shotgun (WGS) entry which is preliminary data.</text>
</comment>
<dbReference type="InterPro" id="IPR038765">
    <property type="entry name" value="Papain-like_cys_pep_sf"/>
</dbReference>
<keyword evidence="2" id="KW-0732">Signal</keyword>
<reference evidence="4" key="1">
    <citation type="submission" date="2021-03" db="EMBL/GenBank/DDBJ databases">
        <title>Chromosome level genome of the anhydrobiotic midge Polypedilum vanderplanki.</title>
        <authorList>
            <person name="Yoshida Y."/>
            <person name="Kikawada T."/>
            <person name="Gusev O."/>
        </authorList>
    </citation>
    <scope>NUCLEOTIDE SEQUENCE</scope>
    <source>
        <strain evidence="4">NIAS01</strain>
        <tissue evidence="4">Whole body or cell culture</tissue>
    </source>
</reference>
<feature type="signal peptide" evidence="2">
    <location>
        <begin position="1"/>
        <end position="16"/>
    </location>
</feature>
<dbReference type="EMBL" id="JADBJN010000001">
    <property type="protein sequence ID" value="KAG5684569.1"/>
    <property type="molecule type" value="Genomic_DNA"/>
</dbReference>
<protein>
    <recommendedName>
        <fullName evidence="3">Cathepsin propeptide inhibitor domain-containing protein</fullName>
    </recommendedName>
</protein>
<dbReference type="Proteomes" id="UP001107558">
    <property type="component" value="Chromosome 1"/>
</dbReference>
<dbReference type="Pfam" id="PF08246">
    <property type="entry name" value="Inhibitor_I29"/>
    <property type="match status" value="1"/>
</dbReference>
<evidence type="ECO:0000313" key="5">
    <source>
        <dbReference type="Proteomes" id="UP001107558"/>
    </source>
</evidence>
<dbReference type="InterPro" id="IPR013201">
    <property type="entry name" value="Prot_inhib_I29"/>
</dbReference>
<sequence length="86" mass="10362">MKVFLIFLLLISAVMTALVVPEPMWMEYKQTHNRKYGPSEDTERFETFKRRIQSINNHNERFDRGEVDHKRTIDQNTDRFSSELNN</sequence>
<dbReference type="AlphaFoldDB" id="A0A9J6CQS8"/>
<proteinExistence type="predicted"/>
<evidence type="ECO:0000259" key="3">
    <source>
        <dbReference type="SMART" id="SM00848"/>
    </source>
</evidence>